<feature type="domain" description="Glycosyltransferase 2-like" evidence="1">
    <location>
        <begin position="334"/>
        <end position="512"/>
    </location>
</feature>
<dbReference type="EMBL" id="CP036316">
    <property type="protein sequence ID" value="QDT66740.1"/>
    <property type="molecule type" value="Genomic_DNA"/>
</dbReference>
<name>A0A517TED5_9PLAN</name>
<evidence type="ECO:0000313" key="2">
    <source>
        <dbReference type="EMBL" id="QDT66740.1"/>
    </source>
</evidence>
<dbReference type="KEGG" id="chya:V22_40110"/>
<accession>A0A517TED5</accession>
<dbReference type="Gene3D" id="3.90.550.10">
    <property type="entry name" value="Spore Coat Polysaccharide Biosynthesis Protein SpsA, Chain A"/>
    <property type="match status" value="2"/>
</dbReference>
<keyword evidence="3" id="KW-1185">Reference proteome</keyword>
<dbReference type="SUPFAM" id="SSF53448">
    <property type="entry name" value="Nucleotide-diphospho-sugar transferases"/>
    <property type="match status" value="2"/>
</dbReference>
<keyword evidence="2" id="KW-0808">Transferase</keyword>
<gene>
    <name evidence="2" type="ORF">V22_40110</name>
</gene>
<dbReference type="PANTHER" id="PTHR43179:SF7">
    <property type="entry name" value="RHAMNOSYLTRANSFERASE WBBL"/>
    <property type="match status" value="1"/>
</dbReference>
<dbReference type="InterPro" id="IPR001173">
    <property type="entry name" value="Glyco_trans_2-like"/>
</dbReference>
<dbReference type="AlphaFoldDB" id="A0A517TED5"/>
<dbReference type="Pfam" id="PF00535">
    <property type="entry name" value="Glycos_transf_2"/>
    <property type="match status" value="1"/>
</dbReference>
<evidence type="ECO:0000259" key="1">
    <source>
        <dbReference type="Pfam" id="PF00535"/>
    </source>
</evidence>
<protein>
    <submittedName>
        <fullName evidence="2">Glycosyl transferase family 2</fullName>
    </submittedName>
</protein>
<proteinExistence type="predicted"/>
<dbReference type="OrthoDB" id="9800276at2"/>
<reference evidence="2 3" key="1">
    <citation type="submission" date="2019-02" db="EMBL/GenBank/DDBJ databases">
        <title>Deep-cultivation of Planctomycetes and their phenomic and genomic characterization uncovers novel biology.</title>
        <authorList>
            <person name="Wiegand S."/>
            <person name="Jogler M."/>
            <person name="Boedeker C."/>
            <person name="Pinto D."/>
            <person name="Vollmers J."/>
            <person name="Rivas-Marin E."/>
            <person name="Kohn T."/>
            <person name="Peeters S.H."/>
            <person name="Heuer A."/>
            <person name="Rast P."/>
            <person name="Oberbeckmann S."/>
            <person name="Bunk B."/>
            <person name="Jeske O."/>
            <person name="Meyerdierks A."/>
            <person name="Storesund J.E."/>
            <person name="Kallscheuer N."/>
            <person name="Luecker S."/>
            <person name="Lage O.M."/>
            <person name="Pohl T."/>
            <person name="Merkel B.J."/>
            <person name="Hornburger P."/>
            <person name="Mueller R.-W."/>
            <person name="Bruemmer F."/>
            <person name="Labrenz M."/>
            <person name="Spormann A.M."/>
            <person name="Op den Camp H."/>
            <person name="Overmann J."/>
            <person name="Amann R."/>
            <person name="Jetten M.S.M."/>
            <person name="Mascher T."/>
            <person name="Medema M.H."/>
            <person name="Devos D.P."/>
            <person name="Kaster A.-K."/>
            <person name="Ovreas L."/>
            <person name="Rohde M."/>
            <person name="Galperin M.Y."/>
            <person name="Jogler C."/>
        </authorList>
    </citation>
    <scope>NUCLEOTIDE SEQUENCE [LARGE SCALE GENOMIC DNA]</scope>
    <source>
        <strain evidence="2 3">V22</strain>
    </source>
</reference>
<dbReference type="Proteomes" id="UP000319976">
    <property type="component" value="Chromosome"/>
</dbReference>
<dbReference type="InterPro" id="IPR029044">
    <property type="entry name" value="Nucleotide-diphossugar_trans"/>
</dbReference>
<dbReference type="RefSeq" id="WP_145266074.1">
    <property type="nucleotide sequence ID" value="NZ_CP036316.1"/>
</dbReference>
<dbReference type="PANTHER" id="PTHR43179">
    <property type="entry name" value="RHAMNOSYLTRANSFERASE WBBL"/>
    <property type="match status" value="1"/>
</dbReference>
<dbReference type="GO" id="GO:0016740">
    <property type="term" value="F:transferase activity"/>
    <property type="evidence" value="ECO:0007669"/>
    <property type="project" value="UniProtKB-KW"/>
</dbReference>
<organism evidence="2 3">
    <name type="scientific">Calycomorphotria hydatis</name>
    <dbReference type="NCBI Taxonomy" id="2528027"/>
    <lineage>
        <taxon>Bacteria</taxon>
        <taxon>Pseudomonadati</taxon>
        <taxon>Planctomycetota</taxon>
        <taxon>Planctomycetia</taxon>
        <taxon>Planctomycetales</taxon>
        <taxon>Planctomycetaceae</taxon>
        <taxon>Calycomorphotria</taxon>
    </lineage>
</organism>
<evidence type="ECO:0000313" key="3">
    <source>
        <dbReference type="Proteomes" id="UP000319976"/>
    </source>
</evidence>
<sequence>MLFLLTTIFVTCKRLFLIIKSRAYRYRLYFTLVGMRRIVHILKGGGSDIDDIYATWYANMQLNETEREYAVQAVRFLKTTPIFHLIIVSTDPDFEALKSTIHSLQSSLYNHWRLHIFPGNTLPNSPKSCSIDYPSQPDDRIYWQDTPLDSEALHAMVDDTTDAYFGFISCGDQIEVNAFLEVAKNIETHGPAGLLYSDEDQINEHGHHFRPVFKPDFDPDLLLNTNYFSKLCVYRADLAKKLIIDFAFPIEVLEYDLALQISESGERIGHIPHMLFSRPARTEAAPENADSIKACKHVLQTNLSRTGTIADVEQGKIAGSFRVRYELHDNPMVSIIVPSGGNIDNLERCYHSVANKTSYANYEFVVVDNSKGDEVAQYCRTNQISGIQIKRIECRETPFNFSVINNYAVSQVESPYLLFLNDDTEVISEEWMSSMLEHAQRPEVGIVGAKLLFANGLIQHAGVIFGRGYVDHAYRLWSQENARKNGHYDLVRNYSAITFACAMIRRDVFEEVRRLDEVKYPVAFNDLDFCLRIKQAGYRVIYTPYAELYHLESVSRKGNRGPRPGDVLLEQWGKVLYHDPYYNRNLSTMDVGGFVMPLA</sequence>